<proteinExistence type="predicted"/>
<dbReference type="InterPro" id="IPR009414">
    <property type="entry name" value="DUF1064"/>
</dbReference>
<accession>A0A218MNB8</accession>
<dbReference type="Gene3D" id="3.40.91.30">
    <property type="match status" value="1"/>
</dbReference>
<protein>
    <recommendedName>
        <fullName evidence="2">DUF1064 domain-containing protein</fullName>
    </recommendedName>
</protein>
<evidence type="ECO:0000313" key="1">
    <source>
        <dbReference type="EMBL" id="ASF00767.1"/>
    </source>
</evidence>
<reference evidence="1" key="1">
    <citation type="submission" date="2016-10" db="EMBL/GenBank/DDBJ databases">
        <authorList>
            <person name="Varghese N."/>
        </authorList>
    </citation>
    <scope>NUCLEOTIDE SEQUENCE</scope>
</reference>
<evidence type="ECO:0008006" key="2">
    <source>
        <dbReference type="Google" id="ProtNLM"/>
    </source>
</evidence>
<sequence length="124" mass="14697">MFRRFSKYNAKKVEVDGIKFDSKVEAEYYLHLKEQVDKGEIQGFERQVKMTLQEAFYLEGVKGKIRAITYVVDFKITEKDGSITYIDVKGIETDVFKMKRKMFMNRYRTPLITVKKRKGGWVYG</sequence>
<reference evidence="1" key="2">
    <citation type="journal article" date="2017" name="Nat. Commun.">
        <title>Single-virus genomics reveals hidden cosmopolitan and abundant viruses.</title>
        <authorList>
            <person name="Martinez-Hernandez F."/>
            <person name="Fornas O."/>
            <person name="Lluesma Gomez M."/>
            <person name="Bolduc B."/>
            <person name="de la Cruz Pena M.J."/>
            <person name="Martinez J.M."/>
            <person name="Anton J."/>
            <person name="Gasol J.M."/>
            <person name="Rosselli R."/>
            <person name="Rodriguez-Valera F."/>
            <person name="Sullivan M.B."/>
            <person name="Acinas S.G."/>
            <person name="Martinez-Garcia M."/>
        </authorList>
    </citation>
    <scope>NUCLEOTIDE SEQUENCE</scope>
</reference>
<dbReference type="Pfam" id="PF06356">
    <property type="entry name" value="DUF1064"/>
    <property type="match status" value="1"/>
</dbReference>
<dbReference type="EMBL" id="KY052855">
    <property type="protein sequence ID" value="ASF00767.1"/>
    <property type="molecule type" value="Genomic_DNA"/>
</dbReference>
<name>A0A218MNB8_9VIRU</name>
<organism evidence="1">
    <name type="scientific">uncultured virus</name>
    <dbReference type="NCBI Taxonomy" id="340016"/>
    <lineage>
        <taxon>Viruses</taxon>
        <taxon>environmental samples</taxon>
    </lineage>
</organism>